<sequence length="458" mass="46666">MSAVLALAPRLRRAGGRDGRLTTALAVAAFAVMTALTLSVVGGLLGFSARAADPAGAFQREYGDSYVVLAWTAVVLLVVPLLTLGGSAARLGVARRDARLATLRLLGVTPREVVALTVVGTAWQGLVGAVAGVAGYVALLPVWTRVPFQGSTFSAGELWVGWPVLAAACVAVPVLAVVSGVVSLRRVVVSPLGVARRQTPPAMRAVRAVVALVAMGLFMVVLLVLGQLGAFAVAFAIGSLALGFGALNLIGPWALGLVGRLRVRRARTPAQLLAARRLVDDPRATWRVVGGLGLAGFVAGALAVVPLLASASAGEGASAAEVAETATFTGDLMRGALLTLGITFLVAAAAAGITQAATVLDRRREYALQVLAGTPVALLDSVRRREVLVPMLLVAVGSAATAVVMMSPVFGIAGLTDPSGLLLLVGCLTAGCLLVLAATETSRPLLRSVLAETQVRPD</sequence>
<dbReference type="InterPro" id="IPR003838">
    <property type="entry name" value="ABC3_permease_C"/>
</dbReference>
<evidence type="ECO:0000259" key="7">
    <source>
        <dbReference type="Pfam" id="PF02687"/>
    </source>
</evidence>
<comment type="caution">
    <text evidence="8">The sequence shown here is derived from an EMBL/GenBank/DDBJ whole genome shotgun (WGS) entry which is preliminary data.</text>
</comment>
<accession>A0A919U6T1</accession>
<keyword evidence="3 6" id="KW-0812">Transmembrane</keyword>
<keyword evidence="9" id="KW-1185">Reference proteome</keyword>
<evidence type="ECO:0000256" key="2">
    <source>
        <dbReference type="ARBA" id="ARBA00022475"/>
    </source>
</evidence>
<evidence type="ECO:0000256" key="3">
    <source>
        <dbReference type="ARBA" id="ARBA00022692"/>
    </source>
</evidence>
<dbReference type="Pfam" id="PF02687">
    <property type="entry name" value="FtsX"/>
    <property type="match status" value="1"/>
</dbReference>
<feature type="transmembrane region" description="Helical" evidence="6">
    <location>
        <begin position="231"/>
        <end position="258"/>
    </location>
</feature>
<comment type="subcellular location">
    <subcellularLocation>
        <location evidence="1">Cell membrane</location>
        <topology evidence="1">Multi-pass membrane protein</topology>
    </subcellularLocation>
</comment>
<evidence type="ECO:0000313" key="9">
    <source>
        <dbReference type="Proteomes" id="UP000642125"/>
    </source>
</evidence>
<feature type="transmembrane region" description="Helical" evidence="6">
    <location>
        <begin position="159"/>
        <end position="184"/>
    </location>
</feature>
<dbReference type="Proteomes" id="UP000642125">
    <property type="component" value="Unassembled WGS sequence"/>
</dbReference>
<keyword evidence="2" id="KW-1003">Cell membrane</keyword>
<organism evidence="8 9">
    <name type="scientific">Cellulomonas pakistanensis</name>
    <dbReference type="NCBI Taxonomy" id="992287"/>
    <lineage>
        <taxon>Bacteria</taxon>
        <taxon>Bacillati</taxon>
        <taxon>Actinomycetota</taxon>
        <taxon>Actinomycetes</taxon>
        <taxon>Micrococcales</taxon>
        <taxon>Cellulomonadaceae</taxon>
        <taxon>Cellulomonas</taxon>
    </lineage>
</organism>
<feature type="transmembrane region" description="Helical" evidence="6">
    <location>
        <begin position="419"/>
        <end position="438"/>
    </location>
</feature>
<evidence type="ECO:0000256" key="5">
    <source>
        <dbReference type="ARBA" id="ARBA00023136"/>
    </source>
</evidence>
<feature type="transmembrane region" description="Helical" evidence="6">
    <location>
        <begin position="336"/>
        <end position="360"/>
    </location>
</feature>
<keyword evidence="4 6" id="KW-1133">Transmembrane helix</keyword>
<feature type="transmembrane region" description="Helical" evidence="6">
    <location>
        <begin position="387"/>
        <end position="413"/>
    </location>
</feature>
<feature type="transmembrane region" description="Helical" evidence="6">
    <location>
        <begin position="286"/>
        <end position="309"/>
    </location>
</feature>
<dbReference type="AlphaFoldDB" id="A0A919U6T1"/>
<name>A0A919U6T1_9CELL</name>
<evidence type="ECO:0000256" key="1">
    <source>
        <dbReference type="ARBA" id="ARBA00004651"/>
    </source>
</evidence>
<evidence type="ECO:0000256" key="4">
    <source>
        <dbReference type="ARBA" id="ARBA00022989"/>
    </source>
</evidence>
<feature type="transmembrane region" description="Helical" evidence="6">
    <location>
        <begin position="113"/>
        <end position="139"/>
    </location>
</feature>
<proteinExistence type="predicted"/>
<dbReference type="EMBL" id="BONO01000021">
    <property type="protein sequence ID" value="GIG37329.1"/>
    <property type="molecule type" value="Genomic_DNA"/>
</dbReference>
<gene>
    <name evidence="8" type="ORF">Cpa01nite_27100</name>
</gene>
<protein>
    <submittedName>
        <fullName evidence="8">Permease</fullName>
    </submittedName>
</protein>
<feature type="transmembrane region" description="Helical" evidence="6">
    <location>
        <begin position="21"/>
        <end position="48"/>
    </location>
</feature>
<dbReference type="RefSeq" id="WP_203669307.1">
    <property type="nucleotide sequence ID" value="NZ_BONO01000021.1"/>
</dbReference>
<keyword evidence="5 6" id="KW-0472">Membrane</keyword>
<reference evidence="8" key="1">
    <citation type="submission" date="2021-01" db="EMBL/GenBank/DDBJ databases">
        <title>Whole genome shotgun sequence of Cellulomonas pakistanensis NBRC 110800.</title>
        <authorList>
            <person name="Komaki H."/>
            <person name="Tamura T."/>
        </authorList>
    </citation>
    <scope>NUCLEOTIDE SEQUENCE</scope>
    <source>
        <strain evidence="8">NBRC 110800</strain>
    </source>
</reference>
<dbReference type="GO" id="GO:0005886">
    <property type="term" value="C:plasma membrane"/>
    <property type="evidence" value="ECO:0007669"/>
    <property type="project" value="UniProtKB-SubCell"/>
</dbReference>
<feature type="transmembrane region" description="Helical" evidence="6">
    <location>
        <begin position="205"/>
        <end position="225"/>
    </location>
</feature>
<evidence type="ECO:0000256" key="6">
    <source>
        <dbReference type="SAM" id="Phobius"/>
    </source>
</evidence>
<evidence type="ECO:0000313" key="8">
    <source>
        <dbReference type="EMBL" id="GIG37329.1"/>
    </source>
</evidence>
<feature type="transmembrane region" description="Helical" evidence="6">
    <location>
        <begin position="68"/>
        <end position="93"/>
    </location>
</feature>
<feature type="domain" description="ABC3 transporter permease C-terminal" evidence="7">
    <location>
        <begin position="90"/>
        <end position="187"/>
    </location>
</feature>